<evidence type="ECO:0000259" key="11">
    <source>
        <dbReference type="Pfam" id="PF18317"/>
    </source>
</evidence>
<evidence type="ECO:0000313" key="13">
    <source>
        <dbReference type="Proteomes" id="UP001248581"/>
    </source>
</evidence>
<dbReference type="InterPro" id="IPR046346">
    <property type="entry name" value="Aminoacid_DH-like_N_sf"/>
</dbReference>
<evidence type="ECO:0000256" key="1">
    <source>
        <dbReference type="ARBA" id="ARBA00004871"/>
    </source>
</evidence>
<dbReference type="InterPro" id="IPR022893">
    <property type="entry name" value="Shikimate_DH_fam"/>
</dbReference>
<dbReference type="Pfam" id="PF08501">
    <property type="entry name" value="Shikimate_dh_N"/>
    <property type="match status" value="1"/>
</dbReference>
<comment type="function">
    <text evidence="8">Involved in the biosynthesis of the chorismate, which leads to the biosynthesis of aromatic amino acids. Catalyzes the reversible NADPH linked reduction of 3-dehydroshikimate (DHSA) to yield shikimate (SA).</text>
</comment>
<dbReference type="EMBL" id="CP134146">
    <property type="protein sequence ID" value="WNC68575.1"/>
    <property type="molecule type" value="Genomic_DNA"/>
</dbReference>
<feature type="domain" description="Shikimate dehydrogenase substrate binding N-terminal" evidence="10">
    <location>
        <begin position="6"/>
        <end position="88"/>
    </location>
</feature>
<organism evidence="12 13">
    <name type="scientific">Thalassotalea nanhaiensis</name>
    <dbReference type="NCBI Taxonomy" id="3065648"/>
    <lineage>
        <taxon>Bacteria</taxon>
        <taxon>Pseudomonadati</taxon>
        <taxon>Pseudomonadota</taxon>
        <taxon>Gammaproteobacteria</taxon>
        <taxon>Alteromonadales</taxon>
        <taxon>Colwelliaceae</taxon>
        <taxon>Thalassotalea</taxon>
    </lineage>
</organism>
<name>A0ABY9TIJ7_9GAMM</name>
<protein>
    <recommendedName>
        <fullName evidence="2 8">Shikimate dehydrogenase (NADP(+))</fullName>
        <shortName evidence="8">SDH</shortName>
        <ecNumber evidence="2 8">1.1.1.25</ecNumber>
    </recommendedName>
</protein>
<dbReference type="RefSeq" id="WP_348387730.1">
    <property type="nucleotide sequence ID" value="NZ_CP134146.1"/>
</dbReference>
<proteinExistence type="inferred from homology"/>
<comment type="pathway">
    <text evidence="1 8">Metabolic intermediate biosynthesis; chorismate biosynthesis; chorismate from D-erythrose 4-phosphate and phosphoenolpyruvate: step 4/7.</text>
</comment>
<dbReference type="SUPFAM" id="SSF51735">
    <property type="entry name" value="NAD(P)-binding Rossmann-fold domains"/>
    <property type="match status" value="1"/>
</dbReference>
<dbReference type="InterPro" id="IPR006151">
    <property type="entry name" value="Shikm_DH/Glu-tRNA_Rdtase"/>
</dbReference>
<feature type="active site" description="Proton acceptor" evidence="8">
    <location>
        <position position="65"/>
    </location>
</feature>
<evidence type="ECO:0000259" key="9">
    <source>
        <dbReference type="Pfam" id="PF01488"/>
    </source>
</evidence>
<comment type="catalytic activity">
    <reaction evidence="7 8">
        <text>shikimate + NADP(+) = 3-dehydroshikimate + NADPH + H(+)</text>
        <dbReference type="Rhea" id="RHEA:17737"/>
        <dbReference type="ChEBI" id="CHEBI:15378"/>
        <dbReference type="ChEBI" id="CHEBI:16630"/>
        <dbReference type="ChEBI" id="CHEBI:36208"/>
        <dbReference type="ChEBI" id="CHEBI:57783"/>
        <dbReference type="ChEBI" id="CHEBI:58349"/>
        <dbReference type="EC" id="1.1.1.25"/>
    </reaction>
</comment>
<dbReference type="Gene3D" id="3.40.50.720">
    <property type="entry name" value="NAD(P)-binding Rossmann-like Domain"/>
    <property type="match status" value="1"/>
</dbReference>
<gene>
    <name evidence="8 12" type="primary">aroE</name>
    <name evidence="12" type="ORF">RI845_00135</name>
</gene>
<dbReference type="HAMAP" id="MF_00222">
    <property type="entry name" value="Shikimate_DH_AroE"/>
    <property type="match status" value="1"/>
</dbReference>
<dbReference type="PANTHER" id="PTHR21089:SF1">
    <property type="entry name" value="BIFUNCTIONAL 3-DEHYDROQUINATE DEHYDRATASE_SHIKIMATE DEHYDROGENASE, CHLOROPLASTIC"/>
    <property type="match status" value="1"/>
</dbReference>
<dbReference type="NCBIfam" id="NF001310">
    <property type="entry name" value="PRK00258.1-2"/>
    <property type="match status" value="1"/>
</dbReference>
<feature type="binding site" evidence="8">
    <location>
        <begin position="14"/>
        <end position="16"/>
    </location>
    <ligand>
        <name>shikimate</name>
        <dbReference type="ChEBI" id="CHEBI:36208"/>
    </ligand>
</feature>
<evidence type="ECO:0000256" key="7">
    <source>
        <dbReference type="ARBA" id="ARBA00049442"/>
    </source>
</evidence>
<accession>A0ABY9TIJ7</accession>
<keyword evidence="13" id="KW-1185">Reference proteome</keyword>
<dbReference type="GO" id="GO:0004764">
    <property type="term" value="F:shikimate 3-dehydrogenase (NADP+) activity"/>
    <property type="evidence" value="ECO:0007669"/>
    <property type="project" value="UniProtKB-EC"/>
</dbReference>
<feature type="binding site" evidence="8">
    <location>
        <position position="236"/>
    </location>
    <ligand>
        <name>NADP(+)</name>
        <dbReference type="ChEBI" id="CHEBI:58349"/>
    </ligand>
</feature>
<feature type="binding site" evidence="8">
    <location>
        <position position="61"/>
    </location>
    <ligand>
        <name>shikimate</name>
        <dbReference type="ChEBI" id="CHEBI:36208"/>
    </ligand>
</feature>
<dbReference type="SUPFAM" id="SSF53223">
    <property type="entry name" value="Aminoacid dehydrogenase-like, N-terminal domain"/>
    <property type="match status" value="1"/>
</dbReference>
<comment type="subunit">
    <text evidence="8">Homodimer.</text>
</comment>
<dbReference type="InterPro" id="IPR011342">
    <property type="entry name" value="Shikimate_DH"/>
</dbReference>
<dbReference type="PANTHER" id="PTHR21089">
    <property type="entry name" value="SHIKIMATE DEHYDROGENASE"/>
    <property type="match status" value="1"/>
</dbReference>
<keyword evidence="3 8" id="KW-0028">Amino-acid biosynthesis</keyword>
<dbReference type="InterPro" id="IPR036291">
    <property type="entry name" value="NAD(P)-bd_dom_sf"/>
</dbReference>
<keyword evidence="6 8" id="KW-0057">Aromatic amino acid biosynthesis</keyword>
<feature type="domain" description="Quinate/shikimate 5-dehydrogenase/glutamyl-tRNA reductase" evidence="9">
    <location>
        <begin position="114"/>
        <end position="190"/>
    </location>
</feature>
<evidence type="ECO:0000256" key="2">
    <source>
        <dbReference type="ARBA" id="ARBA00012962"/>
    </source>
</evidence>
<evidence type="ECO:0000259" key="10">
    <source>
        <dbReference type="Pfam" id="PF08501"/>
    </source>
</evidence>
<dbReference type="Pfam" id="PF01488">
    <property type="entry name" value="Shikimate_DH"/>
    <property type="match status" value="1"/>
</dbReference>
<feature type="domain" description="SDH C-terminal" evidence="11">
    <location>
        <begin position="236"/>
        <end position="265"/>
    </location>
</feature>
<dbReference type="Gene3D" id="3.40.50.10860">
    <property type="entry name" value="Leucine Dehydrogenase, chain A, domain 1"/>
    <property type="match status" value="1"/>
</dbReference>
<evidence type="ECO:0000256" key="3">
    <source>
        <dbReference type="ARBA" id="ARBA00022605"/>
    </source>
</evidence>
<keyword evidence="4 8" id="KW-0521">NADP</keyword>
<feature type="binding site" evidence="8">
    <location>
        <position position="77"/>
    </location>
    <ligand>
        <name>NADP(+)</name>
        <dbReference type="ChEBI" id="CHEBI:58349"/>
    </ligand>
</feature>
<evidence type="ECO:0000256" key="6">
    <source>
        <dbReference type="ARBA" id="ARBA00023141"/>
    </source>
</evidence>
<dbReference type="InterPro" id="IPR041121">
    <property type="entry name" value="SDH_C"/>
</dbReference>
<dbReference type="Pfam" id="PF18317">
    <property type="entry name" value="SDH_C"/>
    <property type="match status" value="1"/>
</dbReference>
<dbReference type="Proteomes" id="UP001248581">
    <property type="component" value="Chromosome"/>
</dbReference>
<comment type="similarity">
    <text evidence="8">Belongs to the shikimate dehydrogenase family.</text>
</comment>
<feature type="binding site" evidence="8">
    <location>
        <position position="243"/>
    </location>
    <ligand>
        <name>shikimate</name>
        <dbReference type="ChEBI" id="CHEBI:36208"/>
    </ligand>
</feature>
<dbReference type="InterPro" id="IPR013708">
    <property type="entry name" value="Shikimate_DH-bd_N"/>
</dbReference>
<feature type="binding site" evidence="8">
    <location>
        <position position="212"/>
    </location>
    <ligand>
        <name>NADP(+)</name>
        <dbReference type="ChEBI" id="CHEBI:58349"/>
    </ligand>
</feature>
<dbReference type="CDD" id="cd01065">
    <property type="entry name" value="NAD_bind_Shikimate_DH"/>
    <property type="match status" value="1"/>
</dbReference>
<evidence type="ECO:0000256" key="4">
    <source>
        <dbReference type="ARBA" id="ARBA00022857"/>
    </source>
</evidence>
<sequence>MDNYLVFGNPIAQSKSPLIHQMFAEQTQQAITYTKSQPEEAEFKASVATFINNGGKGANVTAPFKEQAIQLCEHLTERANMAGAVNTLSFRDGKVYGDNTDGIGLVNDLKSHQVQLTNKSILLMGAGGAARGVILPLLAENPARIVIVNRTVEKAKLLATRFNDEKLSAIGYSETAETTFDVIINATSASLSANLPDLSPKCITEKTVCYDMVYGAELSLFLTWCAEHKARQVIDGLGMLVGQAAESFYIWRKVRPEQTQVLAKLRSQLQGVDK</sequence>
<feature type="binding site" evidence="8">
    <location>
        <begin position="125"/>
        <end position="129"/>
    </location>
    <ligand>
        <name>NADP(+)</name>
        <dbReference type="ChEBI" id="CHEBI:58349"/>
    </ligand>
</feature>
<feature type="binding site" evidence="8">
    <location>
        <position position="86"/>
    </location>
    <ligand>
        <name>shikimate</name>
        <dbReference type="ChEBI" id="CHEBI:36208"/>
    </ligand>
</feature>
<dbReference type="EC" id="1.1.1.25" evidence="2 8"/>
<evidence type="ECO:0000256" key="8">
    <source>
        <dbReference type="HAMAP-Rule" id="MF_00222"/>
    </source>
</evidence>
<feature type="binding site" evidence="8">
    <location>
        <position position="101"/>
    </location>
    <ligand>
        <name>shikimate</name>
        <dbReference type="ChEBI" id="CHEBI:36208"/>
    </ligand>
</feature>
<feature type="binding site" evidence="8">
    <location>
        <position position="214"/>
    </location>
    <ligand>
        <name>shikimate</name>
        <dbReference type="ChEBI" id="CHEBI:36208"/>
    </ligand>
</feature>
<evidence type="ECO:0000313" key="12">
    <source>
        <dbReference type="EMBL" id="WNC68575.1"/>
    </source>
</evidence>
<dbReference type="NCBIfam" id="TIGR00507">
    <property type="entry name" value="aroE"/>
    <property type="match status" value="1"/>
</dbReference>
<reference evidence="13" key="1">
    <citation type="submission" date="2023-09" db="EMBL/GenBank/DDBJ databases">
        <authorList>
            <person name="Li S."/>
            <person name="Li X."/>
            <person name="Zhang C."/>
            <person name="Zhao Z."/>
        </authorList>
    </citation>
    <scope>NUCLEOTIDE SEQUENCE [LARGE SCALE GENOMIC DNA]</scope>
    <source>
        <strain evidence="13">SQ345</strain>
    </source>
</reference>
<evidence type="ECO:0000256" key="5">
    <source>
        <dbReference type="ARBA" id="ARBA00023002"/>
    </source>
</evidence>
<keyword evidence="5 8" id="KW-0560">Oxidoreductase</keyword>
<feature type="binding site" evidence="8">
    <location>
        <begin position="149"/>
        <end position="154"/>
    </location>
    <ligand>
        <name>NADP(+)</name>
        <dbReference type="ChEBI" id="CHEBI:58349"/>
    </ligand>
</feature>